<organism evidence="1 2">
    <name type="scientific">Peribacillus muralis</name>
    <dbReference type="NCBI Taxonomy" id="264697"/>
    <lineage>
        <taxon>Bacteria</taxon>
        <taxon>Bacillati</taxon>
        <taxon>Bacillota</taxon>
        <taxon>Bacilli</taxon>
        <taxon>Bacillales</taxon>
        <taxon>Bacillaceae</taxon>
        <taxon>Peribacillus</taxon>
    </lineage>
</organism>
<proteinExistence type="predicted"/>
<dbReference type="AlphaFoldDB" id="A0A1B3XMU6"/>
<dbReference type="EMBL" id="CP017080">
    <property type="protein sequence ID" value="AOH54510.1"/>
    <property type="molecule type" value="Genomic_DNA"/>
</dbReference>
<dbReference type="RefSeq" id="WP_064465787.1">
    <property type="nucleotide sequence ID" value="NZ_JBCNGE010000019.1"/>
</dbReference>
<evidence type="ECO:0000313" key="2">
    <source>
        <dbReference type="Proteomes" id="UP000077926"/>
    </source>
</evidence>
<accession>A0A1B3XMU6</accession>
<sequence>MDFEIHHIKKKAFKPLQEFLADWSNDKEDIENTLSQYMYMCHDEEKTYYKHFGNREYFNILNNGTTEGELEDWRNWYD</sequence>
<dbReference type="KEGG" id="bmur:ABE28_009105"/>
<gene>
    <name evidence="1" type="ORF">ABE28_009105</name>
</gene>
<dbReference type="STRING" id="264697.ABE28_009105"/>
<protein>
    <submittedName>
        <fullName evidence="1">Uncharacterized protein</fullName>
    </submittedName>
</protein>
<keyword evidence="2" id="KW-1185">Reference proteome</keyword>
<name>A0A1B3XMU6_9BACI</name>
<dbReference type="Proteomes" id="UP000077926">
    <property type="component" value="Chromosome"/>
</dbReference>
<reference evidence="1 2" key="1">
    <citation type="submission" date="2016-08" db="EMBL/GenBank/DDBJ databases">
        <title>Complete genome sequence of Bacillus muralis G25-68, a strain with toxicity to nematodes.</title>
        <authorList>
            <person name="Zheng Z."/>
        </authorList>
    </citation>
    <scope>NUCLEOTIDE SEQUENCE [LARGE SCALE GENOMIC DNA]</scope>
    <source>
        <strain evidence="1 2">G25-68</strain>
    </source>
</reference>
<evidence type="ECO:0000313" key="1">
    <source>
        <dbReference type="EMBL" id="AOH54510.1"/>
    </source>
</evidence>